<evidence type="ECO:0000256" key="1">
    <source>
        <dbReference type="SAM" id="SignalP"/>
    </source>
</evidence>
<dbReference type="Proteomes" id="UP000183376">
    <property type="component" value="Chromosome I"/>
</dbReference>
<organism evidence="2 3">
    <name type="scientific">Allokutzneria albata</name>
    <name type="common">Kibdelosporangium albatum</name>
    <dbReference type="NCBI Taxonomy" id="211114"/>
    <lineage>
        <taxon>Bacteria</taxon>
        <taxon>Bacillati</taxon>
        <taxon>Actinomycetota</taxon>
        <taxon>Actinomycetes</taxon>
        <taxon>Pseudonocardiales</taxon>
        <taxon>Pseudonocardiaceae</taxon>
        <taxon>Allokutzneria</taxon>
    </lineage>
</organism>
<dbReference type="GO" id="GO:0004623">
    <property type="term" value="F:phospholipase A2 activity"/>
    <property type="evidence" value="ECO:0007669"/>
    <property type="project" value="InterPro"/>
</dbReference>
<dbReference type="Gene3D" id="1.20.90.10">
    <property type="entry name" value="Phospholipase A2 domain"/>
    <property type="match status" value="1"/>
</dbReference>
<reference evidence="2 3" key="1">
    <citation type="submission" date="2016-10" db="EMBL/GenBank/DDBJ databases">
        <authorList>
            <person name="de Groot N.N."/>
        </authorList>
    </citation>
    <scope>NUCLEOTIDE SEQUENCE [LARGE SCALE GENOMIC DNA]</scope>
    <source>
        <strain evidence="2 3">DSM 44149</strain>
    </source>
</reference>
<evidence type="ECO:0000313" key="3">
    <source>
        <dbReference type="Proteomes" id="UP000183376"/>
    </source>
</evidence>
<keyword evidence="1" id="KW-0732">Signal</keyword>
<dbReference type="AlphaFoldDB" id="A0A1G9X567"/>
<keyword evidence="3" id="KW-1185">Reference proteome</keyword>
<dbReference type="SUPFAM" id="SSF48619">
    <property type="entry name" value="Phospholipase A2, PLA2"/>
    <property type="match status" value="1"/>
</dbReference>
<dbReference type="RefSeq" id="WP_030430797.1">
    <property type="nucleotide sequence ID" value="NZ_JOEF01000016.1"/>
</dbReference>
<feature type="signal peptide" evidence="1">
    <location>
        <begin position="1"/>
        <end position="33"/>
    </location>
</feature>
<dbReference type="OrthoDB" id="290927at2"/>
<name>A0A1G9X567_ALLAB</name>
<accession>A0A1G9X567</accession>
<gene>
    <name evidence="2" type="ORF">SAMN04489726_3996</name>
</gene>
<dbReference type="Pfam" id="PF09056">
    <property type="entry name" value="Phospholip_A2_3"/>
    <property type="match status" value="1"/>
</dbReference>
<dbReference type="STRING" id="211114.SAMN04489726_3996"/>
<proteinExistence type="predicted"/>
<dbReference type="GO" id="GO:0006644">
    <property type="term" value="P:phospholipid metabolic process"/>
    <property type="evidence" value="ECO:0007669"/>
    <property type="project" value="InterPro"/>
</dbReference>
<dbReference type="GO" id="GO:0050482">
    <property type="term" value="P:arachidonate secretion"/>
    <property type="evidence" value="ECO:0007669"/>
    <property type="project" value="InterPro"/>
</dbReference>
<dbReference type="InterPro" id="IPR015141">
    <property type="entry name" value="PLipase_A2_prok/fun"/>
</dbReference>
<sequence length="146" mass="16429">MTGSTRIRSAARGTLVATAMAMGVTMGAGTAQAVDIRAVTDQYLFSYSLSQFENTRNQRPYADQLDWSSDACSWSPDKPVGFNFKPACHRHDFGYRNYKKQSRWNADAKLKVDNNFKSDLYGICGSNWACKRIADLYYAAVRKWGT</sequence>
<dbReference type="eggNOG" id="COG5479">
    <property type="taxonomic scope" value="Bacteria"/>
</dbReference>
<evidence type="ECO:0000313" key="2">
    <source>
        <dbReference type="EMBL" id="SDM91879.1"/>
    </source>
</evidence>
<dbReference type="InterPro" id="IPR036444">
    <property type="entry name" value="PLipase_A2_dom_sf"/>
</dbReference>
<protein>
    <submittedName>
        <fullName evidence="2">Phospholipase A2</fullName>
    </submittedName>
</protein>
<dbReference type="EMBL" id="LT629701">
    <property type="protein sequence ID" value="SDM91879.1"/>
    <property type="molecule type" value="Genomic_DNA"/>
</dbReference>
<feature type="chain" id="PRO_5009246021" evidence="1">
    <location>
        <begin position="34"/>
        <end position="146"/>
    </location>
</feature>